<protein>
    <submittedName>
        <fullName evidence="2">Uncharacterized protein</fullName>
    </submittedName>
</protein>
<evidence type="ECO:0000256" key="1">
    <source>
        <dbReference type="SAM" id="MobiDB-lite"/>
    </source>
</evidence>
<proteinExistence type="predicted"/>
<accession>A0AA35Y7L0</accession>
<feature type="compositionally biased region" description="Acidic residues" evidence="1">
    <location>
        <begin position="76"/>
        <end position="90"/>
    </location>
</feature>
<gene>
    <name evidence="2" type="ORF">LSALG_LOCUS4410</name>
</gene>
<feature type="compositionally biased region" description="Acidic residues" evidence="1">
    <location>
        <begin position="45"/>
        <end position="59"/>
    </location>
</feature>
<name>A0AA35Y7L0_LACSI</name>
<reference evidence="2" key="1">
    <citation type="submission" date="2023-04" db="EMBL/GenBank/DDBJ databases">
        <authorList>
            <person name="Vijverberg K."/>
            <person name="Xiong W."/>
            <person name="Schranz E."/>
        </authorList>
    </citation>
    <scope>NUCLEOTIDE SEQUENCE</scope>
</reference>
<dbReference type="AlphaFoldDB" id="A0AA35Y7L0"/>
<feature type="region of interest" description="Disordered" evidence="1">
    <location>
        <begin position="34"/>
        <end position="104"/>
    </location>
</feature>
<evidence type="ECO:0000313" key="2">
    <source>
        <dbReference type="EMBL" id="CAI9263732.1"/>
    </source>
</evidence>
<dbReference type="EMBL" id="OX465086">
    <property type="protein sequence ID" value="CAI9263732.1"/>
    <property type="molecule type" value="Genomic_DNA"/>
</dbReference>
<keyword evidence="3" id="KW-1185">Reference proteome</keyword>
<sequence>MAYLPDEHPNWMDIADPDELQRVSIQLVEDPYLLENTPTTLTDLSGEEDLSQDEEDNDIEEAKVSYDEGILQDTHEIDDNDPIQDEEGLNNEEPTTPTPPSSFP</sequence>
<evidence type="ECO:0000313" key="3">
    <source>
        <dbReference type="Proteomes" id="UP001177003"/>
    </source>
</evidence>
<dbReference type="Proteomes" id="UP001177003">
    <property type="component" value="Chromosome 0"/>
</dbReference>
<organism evidence="2 3">
    <name type="scientific">Lactuca saligna</name>
    <name type="common">Willowleaf lettuce</name>
    <dbReference type="NCBI Taxonomy" id="75948"/>
    <lineage>
        <taxon>Eukaryota</taxon>
        <taxon>Viridiplantae</taxon>
        <taxon>Streptophyta</taxon>
        <taxon>Embryophyta</taxon>
        <taxon>Tracheophyta</taxon>
        <taxon>Spermatophyta</taxon>
        <taxon>Magnoliopsida</taxon>
        <taxon>eudicotyledons</taxon>
        <taxon>Gunneridae</taxon>
        <taxon>Pentapetalae</taxon>
        <taxon>asterids</taxon>
        <taxon>campanulids</taxon>
        <taxon>Asterales</taxon>
        <taxon>Asteraceae</taxon>
        <taxon>Cichorioideae</taxon>
        <taxon>Cichorieae</taxon>
        <taxon>Lactucinae</taxon>
        <taxon>Lactuca</taxon>
    </lineage>
</organism>